<dbReference type="InterPro" id="IPR010982">
    <property type="entry name" value="Lambda_DNA-bd_dom_sf"/>
</dbReference>
<dbReference type="CDD" id="cd00093">
    <property type="entry name" value="HTH_XRE"/>
    <property type="match status" value="1"/>
</dbReference>
<dbReference type="EMBL" id="NGJS01000028">
    <property type="protein sequence ID" value="RST96138.1"/>
    <property type="molecule type" value="Genomic_DNA"/>
</dbReference>
<proteinExistence type="predicted"/>
<sequence length="79" mass="9234">MFFVKIIYFYTRGGDFVQNDLKTQVLVALVLRGKTQTWLAEELDMNQGYLSRILNGKDKPEKQINRIKEKLGIKIEQEA</sequence>
<dbReference type="GO" id="GO:0003677">
    <property type="term" value="F:DNA binding"/>
    <property type="evidence" value="ECO:0007669"/>
    <property type="project" value="InterPro"/>
</dbReference>
<dbReference type="Proteomes" id="UP000287857">
    <property type="component" value="Unassembled WGS sequence"/>
</dbReference>
<organism evidence="2 3">
    <name type="scientific">Vagococcus vulneris</name>
    <dbReference type="NCBI Taxonomy" id="1977869"/>
    <lineage>
        <taxon>Bacteria</taxon>
        <taxon>Bacillati</taxon>
        <taxon>Bacillota</taxon>
        <taxon>Bacilli</taxon>
        <taxon>Lactobacillales</taxon>
        <taxon>Enterococcaceae</taxon>
        <taxon>Vagococcus</taxon>
    </lineage>
</organism>
<dbReference type="Gene3D" id="1.10.260.40">
    <property type="entry name" value="lambda repressor-like DNA-binding domains"/>
    <property type="match status" value="1"/>
</dbReference>
<keyword evidence="3" id="KW-1185">Reference proteome</keyword>
<accession>A0A429ZR62</accession>
<evidence type="ECO:0000259" key="1">
    <source>
        <dbReference type="PROSITE" id="PS50943"/>
    </source>
</evidence>
<dbReference type="Pfam" id="PF01381">
    <property type="entry name" value="HTH_3"/>
    <property type="match status" value="1"/>
</dbReference>
<evidence type="ECO:0000313" key="3">
    <source>
        <dbReference type="Proteomes" id="UP000287857"/>
    </source>
</evidence>
<dbReference type="SUPFAM" id="SSF47413">
    <property type="entry name" value="lambda repressor-like DNA-binding domains"/>
    <property type="match status" value="1"/>
</dbReference>
<name>A0A429ZR62_9ENTE</name>
<reference evidence="2 3" key="1">
    <citation type="submission" date="2017-05" db="EMBL/GenBank/DDBJ databases">
        <title>Vagococcus spp. assemblies.</title>
        <authorList>
            <person name="Gulvik C.A."/>
        </authorList>
    </citation>
    <scope>NUCLEOTIDE SEQUENCE [LARGE SCALE GENOMIC DNA]</scope>
    <source>
        <strain evidence="2 3">SS1995</strain>
    </source>
</reference>
<feature type="domain" description="HTH cro/C1-type" evidence="1">
    <location>
        <begin position="32"/>
        <end position="79"/>
    </location>
</feature>
<protein>
    <recommendedName>
        <fullName evidence="1">HTH cro/C1-type domain-containing protein</fullName>
    </recommendedName>
</protein>
<comment type="caution">
    <text evidence="2">The sequence shown here is derived from an EMBL/GenBank/DDBJ whole genome shotgun (WGS) entry which is preliminary data.</text>
</comment>
<gene>
    <name evidence="2" type="ORF">CBF37_11160</name>
</gene>
<dbReference type="PROSITE" id="PS50943">
    <property type="entry name" value="HTH_CROC1"/>
    <property type="match status" value="1"/>
</dbReference>
<dbReference type="InterPro" id="IPR001387">
    <property type="entry name" value="Cro/C1-type_HTH"/>
</dbReference>
<dbReference type="AlphaFoldDB" id="A0A429ZR62"/>
<evidence type="ECO:0000313" key="2">
    <source>
        <dbReference type="EMBL" id="RST96138.1"/>
    </source>
</evidence>